<organism evidence="7">
    <name type="scientific">marine sediment metagenome</name>
    <dbReference type="NCBI Taxonomy" id="412755"/>
    <lineage>
        <taxon>unclassified sequences</taxon>
        <taxon>metagenomes</taxon>
        <taxon>ecological metagenomes</taxon>
    </lineage>
</organism>
<protein>
    <recommendedName>
        <fullName evidence="3">UvrABC system protein B</fullName>
    </recommendedName>
</protein>
<keyword evidence="4" id="KW-0175">Coiled coil</keyword>
<dbReference type="PROSITE" id="PS51194">
    <property type="entry name" value="HELICASE_CTER"/>
    <property type="match status" value="1"/>
</dbReference>
<evidence type="ECO:0000256" key="1">
    <source>
        <dbReference type="ARBA" id="ARBA00008533"/>
    </source>
</evidence>
<dbReference type="InterPro" id="IPR001943">
    <property type="entry name" value="UVR_dom"/>
</dbReference>
<dbReference type="GO" id="GO:0016887">
    <property type="term" value="F:ATP hydrolysis activity"/>
    <property type="evidence" value="ECO:0007669"/>
    <property type="project" value="InterPro"/>
</dbReference>
<name>X0ULH2_9ZZZZ</name>
<comment type="caution">
    <text evidence="7">The sequence shown here is derived from an EMBL/GenBank/DDBJ whole genome shotgun (WGS) entry which is preliminary data.</text>
</comment>
<dbReference type="CDD" id="cd18790">
    <property type="entry name" value="SF2_C_UvrB"/>
    <property type="match status" value="1"/>
</dbReference>
<reference evidence="7" key="1">
    <citation type="journal article" date="2014" name="Front. Microbiol.">
        <title>High frequency of phylogenetically diverse reductive dehalogenase-homologous genes in deep subseafloor sedimentary metagenomes.</title>
        <authorList>
            <person name="Kawai M."/>
            <person name="Futagami T."/>
            <person name="Toyoda A."/>
            <person name="Takaki Y."/>
            <person name="Nishi S."/>
            <person name="Hori S."/>
            <person name="Arai W."/>
            <person name="Tsubouchi T."/>
            <person name="Morono Y."/>
            <person name="Uchiyama I."/>
            <person name="Ito T."/>
            <person name="Fujiyama A."/>
            <person name="Inagaki F."/>
            <person name="Takami H."/>
        </authorList>
    </citation>
    <scope>NUCLEOTIDE SEQUENCE</scope>
    <source>
        <strain evidence="7">Expedition CK06-06</strain>
    </source>
</reference>
<comment type="subunit">
    <text evidence="2">Forms a heterotetramer with UvrA during the search for lesions. Interacts with UvrC in an incision complex.</text>
</comment>
<feature type="domain" description="Helicase C-terminal" evidence="6">
    <location>
        <begin position="23"/>
        <end position="189"/>
    </location>
</feature>
<dbReference type="GO" id="GO:0006289">
    <property type="term" value="P:nucleotide-excision repair"/>
    <property type="evidence" value="ECO:0007669"/>
    <property type="project" value="InterPro"/>
</dbReference>
<evidence type="ECO:0000259" key="5">
    <source>
        <dbReference type="PROSITE" id="PS50151"/>
    </source>
</evidence>
<dbReference type="SUPFAM" id="SSF52540">
    <property type="entry name" value="P-loop containing nucleoside triphosphate hydrolases"/>
    <property type="match status" value="1"/>
</dbReference>
<gene>
    <name evidence="7" type="ORF">S01H1_42420</name>
</gene>
<dbReference type="GO" id="GO:0005524">
    <property type="term" value="F:ATP binding"/>
    <property type="evidence" value="ECO:0007669"/>
    <property type="project" value="InterPro"/>
</dbReference>
<evidence type="ECO:0000256" key="2">
    <source>
        <dbReference type="ARBA" id="ARBA00026033"/>
    </source>
</evidence>
<dbReference type="GO" id="GO:0003677">
    <property type="term" value="F:DNA binding"/>
    <property type="evidence" value="ECO:0007669"/>
    <property type="project" value="InterPro"/>
</dbReference>
<dbReference type="PANTHER" id="PTHR24029">
    <property type="entry name" value="UVRABC SYSTEM PROTEIN B"/>
    <property type="match status" value="1"/>
</dbReference>
<dbReference type="PROSITE" id="PS50151">
    <property type="entry name" value="UVR"/>
    <property type="match status" value="1"/>
</dbReference>
<proteinExistence type="inferred from homology"/>
<dbReference type="InterPro" id="IPR027417">
    <property type="entry name" value="P-loop_NTPase"/>
</dbReference>
<evidence type="ECO:0000259" key="6">
    <source>
        <dbReference type="PROSITE" id="PS51194"/>
    </source>
</evidence>
<evidence type="ECO:0000313" key="7">
    <source>
        <dbReference type="EMBL" id="GAG06654.1"/>
    </source>
</evidence>
<dbReference type="Gene3D" id="4.10.860.10">
    <property type="entry name" value="UVR domain"/>
    <property type="match status" value="1"/>
</dbReference>
<dbReference type="InterPro" id="IPR036876">
    <property type="entry name" value="UVR_dom_sf"/>
</dbReference>
<dbReference type="InterPro" id="IPR024759">
    <property type="entry name" value="UvrB_YAD/RRR_dom"/>
</dbReference>
<evidence type="ECO:0000256" key="3">
    <source>
        <dbReference type="ARBA" id="ARBA00029504"/>
    </source>
</evidence>
<accession>X0ULH2</accession>
<dbReference type="AlphaFoldDB" id="X0ULH2"/>
<dbReference type="Pfam" id="PF12344">
    <property type="entry name" value="UvrB"/>
    <property type="match status" value="1"/>
</dbReference>
<feature type="coiled-coil region" evidence="4">
    <location>
        <begin position="209"/>
        <end position="236"/>
    </location>
</feature>
<dbReference type="SMART" id="SM00490">
    <property type="entry name" value="HELICc"/>
    <property type="match status" value="1"/>
</dbReference>
<dbReference type="PANTHER" id="PTHR24029:SF0">
    <property type="entry name" value="UVRABC SYSTEM PROTEIN B"/>
    <property type="match status" value="1"/>
</dbReference>
<dbReference type="InterPro" id="IPR001650">
    <property type="entry name" value="Helicase_C-like"/>
</dbReference>
<evidence type="ECO:0000256" key="4">
    <source>
        <dbReference type="SAM" id="Coils"/>
    </source>
</evidence>
<dbReference type="Gene3D" id="3.40.50.300">
    <property type="entry name" value="P-loop containing nucleotide triphosphate hydrolases"/>
    <property type="match status" value="1"/>
</dbReference>
<dbReference type="Pfam" id="PF02151">
    <property type="entry name" value="UVR"/>
    <property type="match status" value="1"/>
</dbReference>
<dbReference type="EMBL" id="BARS01026982">
    <property type="protein sequence ID" value="GAG06654.1"/>
    <property type="molecule type" value="Genomic_DNA"/>
</dbReference>
<comment type="similarity">
    <text evidence="1">Belongs to the UvrB family.</text>
</comment>
<sequence>MEQLVRPTGLLEPTVEVKPIKGQIDDLIYQIKSRVAKGERCLVTTLTKRMAEELSDYLREMEIKTHYLHSEVETLERVEILRDLRLGVYDVVVGINLLREGLDLPEVSLVAILDADKEGYLRSEEALIQTMGRAARHLNARVIMYADIITQSMQKAIEETGRRRQIQEAYNKEHGITPQGIRKAIKDITERVQAVAETRTPYAVTPISKEEMARLIRQLESQMKAAAKNLEFEKAAMIRDRIIELRKGEEPVSPMIKQ</sequence>
<dbReference type="InterPro" id="IPR004807">
    <property type="entry name" value="UvrB"/>
</dbReference>
<dbReference type="GO" id="GO:0009380">
    <property type="term" value="C:excinuclease repair complex"/>
    <property type="evidence" value="ECO:0007669"/>
    <property type="project" value="InterPro"/>
</dbReference>
<dbReference type="Pfam" id="PF00271">
    <property type="entry name" value="Helicase_C"/>
    <property type="match status" value="1"/>
</dbReference>
<dbReference type="SUPFAM" id="SSF46600">
    <property type="entry name" value="C-terminal UvrC-binding domain of UvrB"/>
    <property type="match status" value="1"/>
</dbReference>
<feature type="domain" description="UVR" evidence="5">
    <location>
        <begin position="213"/>
        <end position="248"/>
    </location>
</feature>